<dbReference type="GeneID" id="109465075"/>
<dbReference type="Proteomes" id="UP000515135">
    <property type="component" value="Unplaced"/>
</dbReference>
<dbReference type="KEGG" id="bbel:109465075"/>
<dbReference type="GO" id="GO:0003676">
    <property type="term" value="F:nucleic acid binding"/>
    <property type="evidence" value="ECO:0007669"/>
    <property type="project" value="InterPro"/>
</dbReference>
<sequence length="239" mass="27164">MFGTPEILKTDNGPPWNSEQMRNFASHLGFKHRKIIPYWPQANGEAERFMRTLGKTLKTAAIEGKAWKQELNAMLRNYRATPHTSTGKAPASLLFGREIKIKLPNIKPFAANKEAIHKDNATKAKMKEYTDQKRNARPSNLRVGDTVLVQQPRQNTLTAAYDHQPYLITHKKGTLVTANRDGKETTRHTTMFKKIPTTIPRETGADTRADQRQQTTKTTNSDYITRSGRTVKPPDRLNL</sequence>
<feature type="region of interest" description="Disordered" evidence="1">
    <location>
        <begin position="200"/>
        <end position="239"/>
    </location>
</feature>
<dbReference type="PROSITE" id="PS50994">
    <property type="entry name" value="INTEGRASE"/>
    <property type="match status" value="1"/>
</dbReference>
<feature type="compositionally biased region" description="Polar residues" evidence="1">
    <location>
        <begin position="212"/>
        <end position="228"/>
    </location>
</feature>
<dbReference type="RefSeq" id="XP_019617775.1">
    <property type="nucleotide sequence ID" value="XM_019762216.1"/>
</dbReference>
<dbReference type="SUPFAM" id="SSF53098">
    <property type="entry name" value="Ribonuclease H-like"/>
    <property type="match status" value="1"/>
</dbReference>
<dbReference type="InterPro" id="IPR036397">
    <property type="entry name" value="RNaseH_sf"/>
</dbReference>
<dbReference type="OrthoDB" id="5988424at2759"/>
<dbReference type="InterPro" id="IPR050951">
    <property type="entry name" value="Retrovirus_Pol_polyprotein"/>
</dbReference>
<evidence type="ECO:0000313" key="4">
    <source>
        <dbReference type="RefSeq" id="XP_019617775.1"/>
    </source>
</evidence>
<keyword evidence="3" id="KW-1185">Reference proteome</keyword>
<feature type="domain" description="Integrase catalytic" evidence="2">
    <location>
        <begin position="1"/>
        <end position="98"/>
    </location>
</feature>
<dbReference type="AlphaFoldDB" id="A0A6P4XMC3"/>
<evidence type="ECO:0000313" key="3">
    <source>
        <dbReference type="Proteomes" id="UP000515135"/>
    </source>
</evidence>
<dbReference type="Gene3D" id="3.30.420.10">
    <property type="entry name" value="Ribonuclease H-like superfamily/Ribonuclease H"/>
    <property type="match status" value="1"/>
</dbReference>
<dbReference type="PANTHER" id="PTHR37984">
    <property type="entry name" value="PROTEIN CBG26694"/>
    <property type="match status" value="1"/>
</dbReference>
<dbReference type="GO" id="GO:0015074">
    <property type="term" value="P:DNA integration"/>
    <property type="evidence" value="ECO:0007669"/>
    <property type="project" value="InterPro"/>
</dbReference>
<protein>
    <submittedName>
        <fullName evidence="4">Uncharacterized protein K02A2.6-like</fullName>
    </submittedName>
</protein>
<organism evidence="3 4">
    <name type="scientific">Branchiostoma belcheri</name>
    <name type="common">Amphioxus</name>
    <dbReference type="NCBI Taxonomy" id="7741"/>
    <lineage>
        <taxon>Eukaryota</taxon>
        <taxon>Metazoa</taxon>
        <taxon>Chordata</taxon>
        <taxon>Cephalochordata</taxon>
        <taxon>Leptocardii</taxon>
        <taxon>Amphioxiformes</taxon>
        <taxon>Branchiostomatidae</taxon>
        <taxon>Branchiostoma</taxon>
    </lineage>
</organism>
<gene>
    <name evidence="4" type="primary">LOC109465075</name>
</gene>
<dbReference type="InterPro" id="IPR001584">
    <property type="entry name" value="Integrase_cat-core"/>
</dbReference>
<evidence type="ECO:0000256" key="1">
    <source>
        <dbReference type="SAM" id="MobiDB-lite"/>
    </source>
</evidence>
<dbReference type="PANTHER" id="PTHR37984:SF11">
    <property type="entry name" value="INTEGRASE CATALYTIC DOMAIN-CONTAINING PROTEIN"/>
    <property type="match status" value="1"/>
</dbReference>
<dbReference type="InterPro" id="IPR012337">
    <property type="entry name" value="RNaseH-like_sf"/>
</dbReference>
<reference evidence="4" key="1">
    <citation type="submission" date="2025-08" db="UniProtKB">
        <authorList>
            <consortium name="RefSeq"/>
        </authorList>
    </citation>
    <scope>IDENTIFICATION</scope>
    <source>
        <tissue evidence="4">Gonad</tissue>
    </source>
</reference>
<name>A0A6P4XMC3_BRABE</name>
<proteinExistence type="predicted"/>
<accession>A0A6P4XMC3</accession>
<evidence type="ECO:0000259" key="2">
    <source>
        <dbReference type="PROSITE" id="PS50994"/>
    </source>
</evidence>